<evidence type="ECO:0000313" key="4">
    <source>
        <dbReference type="EMBL" id="GAP63399.1"/>
    </source>
</evidence>
<dbReference type="Proteomes" id="UP000037784">
    <property type="component" value="Unassembled WGS sequence"/>
</dbReference>
<accession>A0A0M8K9U6</accession>
<proteinExistence type="predicted"/>
<dbReference type="InParanoid" id="A0A0M8K9U6"/>
<dbReference type="AlphaFoldDB" id="A0A0M8K9U6"/>
<dbReference type="GO" id="GO:0003824">
    <property type="term" value="F:catalytic activity"/>
    <property type="evidence" value="ECO:0007669"/>
    <property type="project" value="InterPro"/>
</dbReference>
<dbReference type="Pfam" id="PF00432">
    <property type="entry name" value="Prenyltrans"/>
    <property type="match status" value="2"/>
</dbReference>
<dbReference type="InterPro" id="IPR001330">
    <property type="entry name" value="Prenyltrans"/>
</dbReference>
<keyword evidence="2" id="KW-0472">Membrane</keyword>
<dbReference type="EMBL" id="BBZA01000139">
    <property type="protein sequence ID" value="GAP63399.1"/>
    <property type="molecule type" value="Genomic_DNA"/>
</dbReference>
<evidence type="ECO:0000256" key="2">
    <source>
        <dbReference type="SAM" id="Phobius"/>
    </source>
</evidence>
<reference evidence="4 5" key="1">
    <citation type="journal article" date="2015" name="Genome Announc.">
        <title>Draft Genome Sequence of a Heterotrophic Facultative Anaerobic Thermophilic Bacterium, Ardenticatena maritima Strain 110ST.</title>
        <authorList>
            <person name="Kawaichi S."/>
            <person name="Yoshida T."/>
            <person name="Sako Y."/>
            <person name="Nakamura R."/>
        </authorList>
    </citation>
    <scope>NUCLEOTIDE SEQUENCE [LARGE SCALE GENOMIC DNA]</scope>
    <source>
        <strain evidence="4 5">110S</strain>
    </source>
</reference>
<dbReference type="PANTHER" id="PTHR10559">
    <property type="entry name" value="TRANSCOBALAMIN-1/GASTRIC INTRINSIC FACTOR"/>
    <property type="match status" value="1"/>
</dbReference>
<keyword evidence="1" id="KW-0677">Repeat</keyword>
<dbReference type="Gene3D" id="1.50.10.20">
    <property type="match status" value="1"/>
</dbReference>
<comment type="caution">
    <text evidence="4">The sequence shown here is derived from an EMBL/GenBank/DDBJ whole genome shotgun (WGS) entry which is preliminary data.</text>
</comment>
<reference evidence="5" key="2">
    <citation type="submission" date="2015-08" db="EMBL/GenBank/DDBJ databases">
        <title>Draft Genome Sequence of a Heterotrophic Facultative Anaerobic Bacterium Ardenticatena maritima Strain 110S.</title>
        <authorList>
            <person name="Kawaichi S."/>
            <person name="Yoshida T."/>
            <person name="Sako Y."/>
            <person name="Nakamura R."/>
        </authorList>
    </citation>
    <scope>NUCLEOTIDE SEQUENCE [LARGE SCALE GENOMIC DNA]</scope>
    <source>
        <strain evidence="5">110S</strain>
    </source>
</reference>
<dbReference type="PANTHER" id="PTHR10559:SF18">
    <property type="entry name" value="TRANSCOBALAMIN II"/>
    <property type="match status" value="1"/>
</dbReference>
<feature type="transmembrane region" description="Helical" evidence="2">
    <location>
        <begin position="352"/>
        <end position="370"/>
    </location>
</feature>
<sequence length="373" mass="37684">MRQQAPSPSAYAGEGFLFVGCQSTKSKGGRGMRQFKSVLMAFALVLVLALPTLAAADLQAAVAWLREQVQADGGVSDGFSEGSSVGATVDVVLAAAAVGEDVSTWATPSPLDFLATQASTAAGTGTLAKLTLAAVATGQDPTNFGGVDLVAGINAAYDAATGRFDGLVIDHAFAMLALKNAGVAIPDGAARALIDLQAEDGGWSFDGASQSDTNTTALAIQALVAADAGDAAIVKALGFLKTQQNEDGGFPYQKPSAYGTDTDANSTAWVIQALTATGDIAVPSPEEALAALQTESGAFQWQAAVPGENLLATAQAVFALAGYSYVQVPVVEAARPPAVPTLLAETGAPATTWLWLALVGVVLLSGGLVLKRA</sequence>
<dbReference type="InterPro" id="IPR008930">
    <property type="entry name" value="Terpenoid_cyclase/PrenylTrfase"/>
</dbReference>
<dbReference type="SUPFAM" id="SSF48239">
    <property type="entry name" value="Terpenoid cyclases/Protein prenyltransferases"/>
    <property type="match status" value="1"/>
</dbReference>
<evidence type="ECO:0000259" key="3">
    <source>
        <dbReference type="Pfam" id="PF00432"/>
    </source>
</evidence>
<evidence type="ECO:0000313" key="5">
    <source>
        <dbReference type="Proteomes" id="UP000037784"/>
    </source>
</evidence>
<feature type="transmembrane region" description="Helical" evidence="2">
    <location>
        <begin position="37"/>
        <end position="56"/>
    </location>
</feature>
<dbReference type="CDD" id="cd00688">
    <property type="entry name" value="ISOPREN_C2_like"/>
    <property type="match status" value="1"/>
</dbReference>
<protein>
    <recommendedName>
        <fullName evidence="3">Prenyltransferase alpha-alpha toroid domain-containing protein</fullName>
    </recommendedName>
</protein>
<dbReference type="STRING" id="872965.SE16_05645"/>
<organism evidence="4 5">
    <name type="scientific">Ardenticatena maritima</name>
    <dbReference type="NCBI Taxonomy" id="872965"/>
    <lineage>
        <taxon>Bacteria</taxon>
        <taxon>Bacillati</taxon>
        <taxon>Chloroflexota</taxon>
        <taxon>Ardenticatenia</taxon>
        <taxon>Ardenticatenales</taxon>
        <taxon>Ardenticatenaceae</taxon>
        <taxon>Ardenticatena</taxon>
    </lineage>
</organism>
<evidence type="ECO:0000256" key="1">
    <source>
        <dbReference type="ARBA" id="ARBA00022737"/>
    </source>
</evidence>
<gene>
    <name evidence="4" type="ORF">ARMA_1822</name>
</gene>
<feature type="domain" description="Prenyltransferase alpha-alpha toroid" evidence="3">
    <location>
        <begin position="38"/>
        <end position="114"/>
    </location>
</feature>
<keyword evidence="2" id="KW-0812">Transmembrane</keyword>
<name>A0A0M8K9U6_9CHLR</name>
<keyword evidence="5" id="KW-1185">Reference proteome</keyword>
<feature type="domain" description="Prenyltransferase alpha-alpha toroid" evidence="3">
    <location>
        <begin position="188"/>
        <end position="299"/>
    </location>
</feature>
<keyword evidence="2" id="KW-1133">Transmembrane helix</keyword>
<dbReference type="InterPro" id="IPR051588">
    <property type="entry name" value="Cobalamin_Transport"/>
</dbReference>